<comment type="caution">
    <text evidence="1">The sequence shown here is derived from an EMBL/GenBank/DDBJ whole genome shotgun (WGS) entry which is preliminary data.</text>
</comment>
<proteinExistence type="predicted"/>
<keyword evidence="2" id="KW-1185">Reference proteome</keyword>
<gene>
    <name evidence="1" type="ORF">F4820DRAFT_168284</name>
</gene>
<accession>A0ACB9YJ02</accession>
<dbReference type="Proteomes" id="UP001497700">
    <property type="component" value="Unassembled WGS sequence"/>
</dbReference>
<dbReference type="EMBL" id="MU393638">
    <property type="protein sequence ID" value="KAI4859372.1"/>
    <property type="molecule type" value="Genomic_DNA"/>
</dbReference>
<sequence length="271" mass="30185">MESSTSGMRNEQRIIGKPKRPMRTYSKRAASADTPEPTSKKRRIDDTSLTESPKDVESEPSYESSARQTSPCLPLPQLARKGTIMSYFKVIPPVSSSTLPSSEPPFERTERTERTEHTNTPPSSPPLPNRQKKRRRLTTRVISRSASEDLNAEDSATEESENDESDGDDKRSSPVEQRSILSNTSAGTLNQAASRRKQRSDAGKRGRGSKPKPTIVQTTLSLSSQEKGFAECKDCNMLYNPLHKQDAKCHARRHAAMLKAKSSYHVNEIPD</sequence>
<evidence type="ECO:0000313" key="2">
    <source>
        <dbReference type="Proteomes" id="UP001497700"/>
    </source>
</evidence>
<organism evidence="1 2">
    <name type="scientific">Hypoxylon rubiginosum</name>
    <dbReference type="NCBI Taxonomy" id="110542"/>
    <lineage>
        <taxon>Eukaryota</taxon>
        <taxon>Fungi</taxon>
        <taxon>Dikarya</taxon>
        <taxon>Ascomycota</taxon>
        <taxon>Pezizomycotina</taxon>
        <taxon>Sordariomycetes</taxon>
        <taxon>Xylariomycetidae</taxon>
        <taxon>Xylariales</taxon>
        <taxon>Hypoxylaceae</taxon>
        <taxon>Hypoxylon</taxon>
    </lineage>
</organism>
<reference evidence="1 2" key="1">
    <citation type="journal article" date="2022" name="New Phytol.">
        <title>Ecological generalism drives hyperdiversity of secondary metabolite gene clusters in xylarialean endophytes.</title>
        <authorList>
            <person name="Franco M.E.E."/>
            <person name="Wisecaver J.H."/>
            <person name="Arnold A.E."/>
            <person name="Ju Y.M."/>
            <person name="Slot J.C."/>
            <person name="Ahrendt S."/>
            <person name="Moore L.P."/>
            <person name="Eastman K.E."/>
            <person name="Scott K."/>
            <person name="Konkel Z."/>
            <person name="Mondo S.J."/>
            <person name="Kuo A."/>
            <person name="Hayes R.D."/>
            <person name="Haridas S."/>
            <person name="Andreopoulos B."/>
            <person name="Riley R."/>
            <person name="LaButti K."/>
            <person name="Pangilinan J."/>
            <person name="Lipzen A."/>
            <person name="Amirebrahimi M."/>
            <person name="Yan J."/>
            <person name="Adam C."/>
            <person name="Keymanesh K."/>
            <person name="Ng V."/>
            <person name="Louie K."/>
            <person name="Northen T."/>
            <person name="Drula E."/>
            <person name="Henrissat B."/>
            <person name="Hsieh H.M."/>
            <person name="Youens-Clark K."/>
            <person name="Lutzoni F."/>
            <person name="Miadlikowska J."/>
            <person name="Eastwood D.C."/>
            <person name="Hamelin R.C."/>
            <person name="Grigoriev I.V."/>
            <person name="U'Ren J.M."/>
        </authorList>
    </citation>
    <scope>NUCLEOTIDE SEQUENCE [LARGE SCALE GENOMIC DNA]</scope>
    <source>
        <strain evidence="1 2">CBS 119005</strain>
    </source>
</reference>
<protein>
    <submittedName>
        <fullName evidence="1">Uncharacterized protein</fullName>
    </submittedName>
</protein>
<name>A0ACB9YJ02_9PEZI</name>
<evidence type="ECO:0000313" key="1">
    <source>
        <dbReference type="EMBL" id="KAI4859372.1"/>
    </source>
</evidence>